<sequence length="101" mass="11691">MHKRNRLILTINGNTFKPHHSYYIVAFSFDQSKMKMSDKILLIPWLEIANLGVQLSDGNWRITVSMTGGKTTGKYKNYLVSREDFVNTLLERIENISSIIK</sequence>
<dbReference type="Proteomes" id="UP000199116">
    <property type="component" value="Unassembled WGS sequence"/>
</dbReference>
<reference evidence="2" key="1">
    <citation type="submission" date="2016-10" db="EMBL/GenBank/DDBJ databases">
        <authorList>
            <person name="Varghese N."/>
            <person name="Submissions S."/>
        </authorList>
    </citation>
    <scope>NUCLEOTIDE SEQUENCE [LARGE SCALE GENOMIC DNA]</scope>
    <source>
        <strain evidence="2">DSM 23515</strain>
    </source>
</reference>
<gene>
    <name evidence="1" type="ORF">SAMN04488033_104128</name>
</gene>
<dbReference type="EMBL" id="FOOH01000004">
    <property type="protein sequence ID" value="SFF68906.1"/>
    <property type="molecule type" value="Genomic_DNA"/>
</dbReference>
<evidence type="ECO:0000313" key="2">
    <source>
        <dbReference type="Proteomes" id="UP000199116"/>
    </source>
</evidence>
<accession>A0A1I2KVG9</accession>
<proteinExistence type="predicted"/>
<dbReference type="AlphaFoldDB" id="A0A1I2KVG9"/>
<name>A0A1I2KVG9_9FLAO</name>
<evidence type="ECO:0000313" key="1">
    <source>
        <dbReference type="EMBL" id="SFF68906.1"/>
    </source>
</evidence>
<protein>
    <submittedName>
        <fullName evidence="1">Uncharacterized protein</fullName>
    </submittedName>
</protein>
<keyword evidence="2" id="KW-1185">Reference proteome</keyword>
<organism evidence="1 2">
    <name type="scientific">Salegentibacter agarivorans</name>
    <dbReference type="NCBI Taxonomy" id="345907"/>
    <lineage>
        <taxon>Bacteria</taxon>
        <taxon>Pseudomonadati</taxon>
        <taxon>Bacteroidota</taxon>
        <taxon>Flavobacteriia</taxon>
        <taxon>Flavobacteriales</taxon>
        <taxon>Flavobacteriaceae</taxon>
        <taxon>Salegentibacter</taxon>
    </lineage>
</organism>